<evidence type="ECO:0000259" key="5">
    <source>
        <dbReference type="Pfam" id="PF00171"/>
    </source>
</evidence>
<dbReference type="RefSeq" id="WP_011719927.1">
    <property type="nucleotide sequence ID" value="NC_008578.1"/>
</dbReference>
<dbReference type="GO" id="GO:0016620">
    <property type="term" value="F:oxidoreductase activity, acting on the aldehyde or oxo group of donors, NAD or NADP as acceptor"/>
    <property type="evidence" value="ECO:0007669"/>
    <property type="project" value="InterPro"/>
</dbReference>
<dbReference type="KEGG" id="ace:Acel_1092"/>
<dbReference type="eggNOG" id="COG1012">
    <property type="taxonomic scope" value="Bacteria"/>
</dbReference>
<evidence type="ECO:0000256" key="4">
    <source>
        <dbReference type="RuleBase" id="RU003345"/>
    </source>
</evidence>
<feature type="domain" description="Aldehyde dehydrogenase" evidence="5">
    <location>
        <begin position="17"/>
        <end position="473"/>
    </location>
</feature>
<keyword evidence="2 4" id="KW-0560">Oxidoreductase</keyword>
<reference evidence="6 7" key="1">
    <citation type="journal article" date="2009" name="Genome Res.">
        <title>Complete genome of the cellulolytic thermophile Acidothermus cellulolyticus 11B provides insights into its ecophysiological and evolutionary adaptations.</title>
        <authorList>
            <person name="Barabote R.D."/>
            <person name="Xie G."/>
            <person name="Leu D.H."/>
            <person name="Normand P."/>
            <person name="Necsulea A."/>
            <person name="Daubin V."/>
            <person name="Medigue C."/>
            <person name="Adney W.S."/>
            <person name="Xu X.C."/>
            <person name="Lapidus A."/>
            <person name="Parales R.E."/>
            <person name="Detter C."/>
            <person name="Pujic P."/>
            <person name="Bruce D."/>
            <person name="Lavire C."/>
            <person name="Challacombe J.F."/>
            <person name="Brettin T.S."/>
            <person name="Berry A.M."/>
        </authorList>
    </citation>
    <scope>NUCLEOTIDE SEQUENCE [LARGE SCALE GENOMIC DNA]</scope>
    <source>
        <strain evidence="7">ATCC 43068 / DSM 8971 / 11B</strain>
    </source>
</reference>
<dbReference type="InterPro" id="IPR016162">
    <property type="entry name" value="Ald_DH_N"/>
</dbReference>
<dbReference type="NCBIfam" id="NF010000">
    <property type="entry name" value="PRK13473.1"/>
    <property type="match status" value="1"/>
</dbReference>
<dbReference type="InterPro" id="IPR016161">
    <property type="entry name" value="Ald_DH/histidinol_DH"/>
</dbReference>
<dbReference type="EMBL" id="CP000481">
    <property type="protein sequence ID" value="ABK52864.1"/>
    <property type="molecule type" value="Genomic_DNA"/>
</dbReference>
<sequence length="479" mass="51647">MRLEFRNFIDGRVVDPSGDEALPITDPHSGEIIGYSARSNAEDIDRACRAAAEAYTTWRDTTPAERSRVLLRIADDIEERVEELARLESRNTGKPLQVLRSVEIPAMVNQIRFVAGAVRALVGPTAGEYRRGSTSYLRREPVGVVAQITPWNYPLIMAAWKFAPAIAAGNTVVLKPSETTPVTTLALAELASAHLPPGVFNVVCGDAATGAALAAHPLPQLVAITGSVAAGVAVAETASRDVKRLHLELGGKAPVLVFDDVDIPKAAAAIAEAGFFNAGQDCTAATRVLAARDIADDLTAALAKEAADIPTTFAYGVEHPRALVPALNNVRQLERVARHIETLPPHAVVVAGGRRQGERGFHFAPTVVAHLHEHDDITCTEVFGPVITVETFATEEEAVRRANDVPYGLASSVWTTDLARAMRIARRLDFGCVWINEHGSLVAEMPHGGFKHSGYGKDLSIYSVEEYTRVKHIMARFDE</sequence>
<protein>
    <submittedName>
        <fullName evidence="6">Aldehyde dehydrogenase</fullName>
    </submittedName>
</protein>
<dbReference type="AlphaFoldDB" id="A0LTV4"/>
<feature type="active site" evidence="3">
    <location>
        <position position="248"/>
    </location>
</feature>
<dbReference type="PROSITE" id="PS00070">
    <property type="entry name" value="ALDEHYDE_DEHYDR_CYS"/>
    <property type="match status" value="1"/>
</dbReference>
<name>A0LTV4_ACIC1</name>
<organism evidence="6 7">
    <name type="scientific">Acidothermus cellulolyticus (strain ATCC 43068 / DSM 8971 / 11B)</name>
    <dbReference type="NCBI Taxonomy" id="351607"/>
    <lineage>
        <taxon>Bacteria</taxon>
        <taxon>Bacillati</taxon>
        <taxon>Actinomycetota</taxon>
        <taxon>Actinomycetes</taxon>
        <taxon>Acidothermales</taxon>
        <taxon>Acidothermaceae</taxon>
        <taxon>Acidothermus</taxon>
    </lineage>
</organism>
<evidence type="ECO:0000313" key="7">
    <source>
        <dbReference type="Proteomes" id="UP000008221"/>
    </source>
</evidence>
<dbReference type="InterPro" id="IPR016160">
    <property type="entry name" value="Ald_DH_CS_CYS"/>
</dbReference>
<proteinExistence type="inferred from homology"/>
<keyword evidence="7" id="KW-1185">Reference proteome</keyword>
<dbReference type="Gene3D" id="3.40.309.10">
    <property type="entry name" value="Aldehyde Dehydrogenase, Chain A, domain 2"/>
    <property type="match status" value="1"/>
</dbReference>
<comment type="similarity">
    <text evidence="1 4">Belongs to the aldehyde dehydrogenase family.</text>
</comment>
<evidence type="ECO:0000256" key="3">
    <source>
        <dbReference type="PROSITE-ProRule" id="PRU10007"/>
    </source>
</evidence>
<dbReference type="Pfam" id="PF00171">
    <property type="entry name" value="Aldedh"/>
    <property type="match status" value="1"/>
</dbReference>
<dbReference type="InterPro" id="IPR016163">
    <property type="entry name" value="Ald_DH_C"/>
</dbReference>
<dbReference type="InParanoid" id="A0LTV4"/>
<dbReference type="Gene3D" id="3.40.605.10">
    <property type="entry name" value="Aldehyde Dehydrogenase, Chain A, domain 1"/>
    <property type="match status" value="1"/>
</dbReference>
<gene>
    <name evidence="6" type="ordered locus">Acel_1092</name>
</gene>
<evidence type="ECO:0000256" key="1">
    <source>
        <dbReference type="ARBA" id="ARBA00009986"/>
    </source>
</evidence>
<accession>A0LTV4</accession>
<dbReference type="SUPFAM" id="SSF53720">
    <property type="entry name" value="ALDH-like"/>
    <property type="match status" value="1"/>
</dbReference>
<dbReference type="PROSITE" id="PS00687">
    <property type="entry name" value="ALDEHYDE_DEHYDR_GLU"/>
    <property type="match status" value="1"/>
</dbReference>
<dbReference type="Proteomes" id="UP000008221">
    <property type="component" value="Chromosome"/>
</dbReference>
<dbReference type="STRING" id="351607.Acel_1092"/>
<dbReference type="InterPro" id="IPR015590">
    <property type="entry name" value="Aldehyde_DH_dom"/>
</dbReference>
<dbReference type="HOGENOM" id="CLU_005391_0_0_11"/>
<evidence type="ECO:0000256" key="2">
    <source>
        <dbReference type="ARBA" id="ARBA00023002"/>
    </source>
</evidence>
<dbReference type="FunFam" id="3.40.605.10:FF:000007">
    <property type="entry name" value="NAD/NADP-dependent betaine aldehyde dehydrogenase"/>
    <property type="match status" value="1"/>
</dbReference>
<dbReference type="PANTHER" id="PTHR11699">
    <property type="entry name" value="ALDEHYDE DEHYDROGENASE-RELATED"/>
    <property type="match status" value="1"/>
</dbReference>
<dbReference type="InterPro" id="IPR029510">
    <property type="entry name" value="Ald_DH_CS_GLU"/>
</dbReference>
<evidence type="ECO:0000313" key="6">
    <source>
        <dbReference type="EMBL" id="ABK52864.1"/>
    </source>
</evidence>